<evidence type="ECO:0000313" key="2">
    <source>
        <dbReference type="Proteomes" id="UP000429607"/>
    </source>
</evidence>
<evidence type="ECO:0000313" key="1">
    <source>
        <dbReference type="EMBL" id="KAE8951619.1"/>
    </source>
</evidence>
<reference evidence="1 2" key="1">
    <citation type="submission" date="2018-09" db="EMBL/GenBank/DDBJ databases">
        <title>Genomic investigation of the strawberry pathogen Phytophthora fragariae indicates pathogenicity is determined by transcriptional variation in three key races.</title>
        <authorList>
            <person name="Adams T.M."/>
            <person name="Armitage A.D."/>
            <person name="Sobczyk M.K."/>
            <person name="Bates H.J."/>
            <person name="Dunwell J.M."/>
            <person name="Nellist C.F."/>
            <person name="Harrison R.J."/>
        </authorList>
    </citation>
    <scope>NUCLEOTIDE SEQUENCE [LARGE SCALE GENOMIC DNA]</scope>
    <source>
        <strain evidence="1 2">SCRP249</strain>
    </source>
</reference>
<accession>A0A6A3G1S5</accession>
<comment type="caution">
    <text evidence="1">The sequence shown here is derived from an EMBL/GenBank/DDBJ whole genome shotgun (WGS) entry which is preliminary data.</text>
</comment>
<dbReference type="EMBL" id="QXFV01012512">
    <property type="protein sequence ID" value="KAE8951619.1"/>
    <property type="molecule type" value="Genomic_DNA"/>
</dbReference>
<feature type="non-terminal residue" evidence="1">
    <location>
        <position position="174"/>
    </location>
</feature>
<proteinExistence type="predicted"/>
<protein>
    <submittedName>
        <fullName evidence="1">Uncharacterized protein</fullName>
    </submittedName>
</protein>
<dbReference type="Proteomes" id="UP000429607">
    <property type="component" value="Unassembled WGS sequence"/>
</dbReference>
<name>A0A6A3G1S5_9STRA</name>
<gene>
    <name evidence="1" type="ORF">PR001_g33651</name>
</gene>
<organism evidence="1 2">
    <name type="scientific">Phytophthora rubi</name>
    <dbReference type="NCBI Taxonomy" id="129364"/>
    <lineage>
        <taxon>Eukaryota</taxon>
        <taxon>Sar</taxon>
        <taxon>Stramenopiles</taxon>
        <taxon>Oomycota</taxon>
        <taxon>Peronosporomycetes</taxon>
        <taxon>Peronosporales</taxon>
        <taxon>Peronosporaceae</taxon>
        <taxon>Phytophthora</taxon>
    </lineage>
</organism>
<sequence>MPRVSHRRQLIADLISGMAAEALDEEDYEDFLLLDSLFDADGDISLGSFLDEDGALWMDTPMDDLAEVLMLVEANRYLTPRQLYDKSRDFVLNYFFKLPDDSFRQLTRMSKASFQFVLSEIEGHPVFQNDSLYPQADVALQLAVALDRLGNYGNGVSLGRTLKLWGIGKGTCVL</sequence>
<dbReference type="AlphaFoldDB" id="A0A6A3G1S5"/>